<reference evidence="2" key="2">
    <citation type="journal article" date="2015" name="Data Brief">
        <title>Shoot transcriptome of the giant reed, Arundo donax.</title>
        <authorList>
            <person name="Barrero R.A."/>
            <person name="Guerrero F.D."/>
            <person name="Moolhuijzen P."/>
            <person name="Goolsby J.A."/>
            <person name="Tidwell J."/>
            <person name="Bellgard S.E."/>
            <person name="Bellgard M.I."/>
        </authorList>
    </citation>
    <scope>NUCLEOTIDE SEQUENCE</scope>
    <source>
        <tissue evidence="2">Shoot tissue taken approximately 20 cm above the soil surface</tissue>
    </source>
</reference>
<feature type="transmembrane region" description="Helical" evidence="1">
    <location>
        <begin position="20"/>
        <end position="38"/>
    </location>
</feature>
<name>A0A0A8ZAT4_ARUDO</name>
<keyword evidence="1" id="KW-0812">Transmembrane</keyword>
<dbReference type="EMBL" id="GBRH01264050">
    <property type="protein sequence ID" value="JAD33845.1"/>
    <property type="molecule type" value="Transcribed_RNA"/>
</dbReference>
<protein>
    <submittedName>
        <fullName evidence="2">Uncharacterized protein</fullName>
    </submittedName>
</protein>
<proteinExistence type="predicted"/>
<organism evidence="2">
    <name type="scientific">Arundo donax</name>
    <name type="common">Giant reed</name>
    <name type="synonym">Donax arundinaceus</name>
    <dbReference type="NCBI Taxonomy" id="35708"/>
    <lineage>
        <taxon>Eukaryota</taxon>
        <taxon>Viridiplantae</taxon>
        <taxon>Streptophyta</taxon>
        <taxon>Embryophyta</taxon>
        <taxon>Tracheophyta</taxon>
        <taxon>Spermatophyta</taxon>
        <taxon>Magnoliopsida</taxon>
        <taxon>Liliopsida</taxon>
        <taxon>Poales</taxon>
        <taxon>Poaceae</taxon>
        <taxon>PACMAD clade</taxon>
        <taxon>Arundinoideae</taxon>
        <taxon>Arundineae</taxon>
        <taxon>Arundo</taxon>
    </lineage>
</organism>
<reference evidence="2" key="1">
    <citation type="submission" date="2014-09" db="EMBL/GenBank/DDBJ databases">
        <authorList>
            <person name="Magalhaes I.L.F."/>
            <person name="Oliveira U."/>
            <person name="Santos F.R."/>
            <person name="Vidigal T.H.D.A."/>
            <person name="Brescovit A.D."/>
            <person name="Santos A.J."/>
        </authorList>
    </citation>
    <scope>NUCLEOTIDE SEQUENCE</scope>
    <source>
        <tissue evidence="2">Shoot tissue taken approximately 20 cm above the soil surface</tissue>
    </source>
</reference>
<evidence type="ECO:0000256" key="1">
    <source>
        <dbReference type="SAM" id="Phobius"/>
    </source>
</evidence>
<sequence>MGGASLRFDPRILHKSTSPPVFLLSPNLFLSFLSGSLLPHRLLLRSMPW</sequence>
<accession>A0A0A8ZAT4</accession>
<evidence type="ECO:0000313" key="2">
    <source>
        <dbReference type="EMBL" id="JAD33845.1"/>
    </source>
</evidence>
<keyword evidence="1" id="KW-1133">Transmembrane helix</keyword>
<dbReference type="AlphaFoldDB" id="A0A0A8ZAT4"/>
<keyword evidence="1" id="KW-0472">Membrane</keyword>